<reference evidence="2" key="3">
    <citation type="submission" date="2025-09" db="UniProtKB">
        <authorList>
            <consortium name="Ensembl"/>
        </authorList>
    </citation>
    <scope>IDENTIFICATION</scope>
</reference>
<feature type="region of interest" description="Disordered" evidence="1">
    <location>
        <begin position="33"/>
        <end position="89"/>
    </location>
</feature>
<sequence>MKLQSNSLRPLKMANPQAEFLFLSVLLPDPAPGSCPRLPPLPREAFPPHDLIRNSPSLGPGPLTSNSSSSEAPETLMRNSGTRCPAIQI</sequence>
<keyword evidence="3" id="KW-1185">Reference proteome</keyword>
<feature type="compositionally biased region" description="Polar residues" evidence="1">
    <location>
        <begin position="63"/>
        <end position="82"/>
    </location>
</feature>
<protein>
    <submittedName>
        <fullName evidence="2">Uncharacterized protein</fullName>
    </submittedName>
</protein>
<accession>A0A8C8W1S3</accession>
<reference evidence="2" key="2">
    <citation type="submission" date="2025-08" db="UniProtKB">
        <authorList>
            <consortium name="Ensembl"/>
        </authorList>
    </citation>
    <scope>IDENTIFICATION</scope>
</reference>
<reference evidence="2 3" key="1">
    <citation type="submission" date="2018-10" db="EMBL/GenBank/DDBJ databases">
        <title>Improved assembly of the deer mouse Peromyscus maniculatus genome.</title>
        <authorList>
            <person name="Lassance J.-M."/>
            <person name="Hoekstra H.E."/>
        </authorList>
    </citation>
    <scope>NUCLEOTIDE SEQUENCE [LARGE SCALE GENOMIC DNA]</scope>
</reference>
<dbReference type="Ensembl" id="ENSPEMT00000035981.1">
    <property type="protein sequence ID" value="ENSPEMP00000030479.1"/>
    <property type="gene ID" value="ENSPEMG00000024299.1"/>
</dbReference>
<dbReference type="GeneTree" id="ENSGT01030000238559"/>
<name>A0A8C8W1S3_PERMB</name>
<feature type="compositionally biased region" description="Pro residues" evidence="1">
    <location>
        <begin position="33"/>
        <end position="42"/>
    </location>
</feature>
<proteinExistence type="predicted"/>
<organism evidence="2 3">
    <name type="scientific">Peromyscus maniculatus bairdii</name>
    <name type="common">Prairie deer mouse</name>
    <dbReference type="NCBI Taxonomy" id="230844"/>
    <lineage>
        <taxon>Eukaryota</taxon>
        <taxon>Metazoa</taxon>
        <taxon>Chordata</taxon>
        <taxon>Craniata</taxon>
        <taxon>Vertebrata</taxon>
        <taxon>Euteleostomi</taxon>
        <taxon>Mammalia</taxon>
        <taxon>Eutheria</taxon>
        <taxon>Euarchontoglires</taxon>
        <taxon>Glires</taxon>
        <taxon>Rodentia</taxon>
        <taxon>Myomorpha</taxon>
        <taxon>Muroidea</taxon>
        <taxon>Cricetidae</taxon>
        <taxon>Neotominae</taxon>
        <taxon>Peromyscus</taxon>
    </lineage>
</organism>
<dbReference type="AlphaFoldDB" id="A0A8C8W1S3"/>
<evidence type="ECO:0000256" key="1">
    <source>
        <dbReference type="SAM" id="MobiDB-lite"/>
    </source>
</evidence>
<evidence type="ECO:0000313" key="2">
    <source>
        <dbReference type="Ensembl" id="ENSPEMP00000030479.1"/>
    </source>
</evidence>
<evidence type="ECO:0000313" key="3">
    <source>
        <dbReference type="Proteomes" id="UP000694547"/>
    </source>
</evidence>
<dbReference type="Proteomes" id="UP000694547">
    <property type="component" value="Chromosome 7"/>
</dbReference>